<organism evidence="1 2">
    <name type="scientific">Limosilactobacillus reuteri</name>
    <name type="common">Lactobacillus reuteri</name>
    <dbReference type="NCBI Taxonomy" id="1598"/>
    <lineage>
        <taxon>Bacteria</taxon>
        <taxon>Bacillati</taxon>
        <taxon>Bacillota</taxon>
        <taxon>Bacilli</taxon>
        <taxon>Lactobacillales</taxon>
        <taxon>Lactobacillaceae</taxon>
        <taxon>Limosilactobacillus</taxon>
    </lineage>
</organism>
<evidence type="ECO:0000313" key="2">
    <source>
        <dbReference type="Proteomes" id="UP000235484"/>
    </source>
</evidence>
<dbReference type="AlphaFoldDB" id="A0A0U5JWB4"/>
<sequence>MLACHFFIFRYKNFHPHHLTTIVILLRKKKRVAANAYS</sequence>
<reference evidence="2" key="1">
    <citation type="submission" date="2015-10" db="EMBL/GenBank/DDBJ databases">
        <authorList>
            <person name="Crossman L.C."/>
        </authorList>
    </citation>
    <scope>NUCLEOTIDE SEQUENCE [LARGE SCALE GENOMIC DNA]</scope>
    <source>
        <strain evidence="2">20-2</strain>
    </source>
</reference>
<proteinExistence type="predicted"/>
<evidence type="ECO:0000313" key="1">
    <source>
        <dbReference type="EMBL" id="CUR40159.1"/>
    </source>
</evidence>
<accession>A0A0U5JWB4</accession>
<protein>
    <submittedName>
        <fullName evidence="1">Uncharacterized protein</fullName>
    </submittedName>
</protein>
<name>A0A0U5JWB4_LIMRT</name>
<dbReference type="Proteomes" id="UP000235484">
    <property type="component" value="Unassembled WGS sequence"/>
</dbReference>
<dbReference type="EMBL" id="LN887516">
    <property type="protein sequence ID" value="CUR40159.1"/>
    <property type="molecule type" value="Genomic_DNA"/>
</dbReference>
<gene>
    <name evidence="1" type="ORF">LRLP16767_LR202_00215</name>
</gene>